<comment type="catalytic activity">
    <reaction evidence="7">
        <text>L-cysteinyl-[prolipoprotein] + a 1,2-diacyl-sn-glycero-3-phospho-(1'-sn-glycerol) = an S-1,2-diacyl-sn-glyceryl-L-cysteinyl-[prolipoprotein] + sn-glycerol 1-phosphate + H(+)</text>
        <dbReference type="Rhea" id="RHEA:56712"/>
        <dbReference type="Rhea" id="RHEA-COMP:14679"/>
        <dbReference type="Rhea" id="RHEA-COMP:14680"/>
        <dbReference type="ChEBI" id="CHEBI:15378"/>
        <dbReference type="ChEBI" id="CHEBI:29950"/>
        <dbReference type="ChEBI" id="CHEBI:57685"/>
        <dbReference type="ChEBI" id="CHEBI:64716"/>
        <dbReference type="ChEBI" id="CHEBI:140658"/>
        <dbReference type="EC" id="2.5.1.145"/>
    </reaction>
</comment>
<dbReference type="EMBL" id="JAQOUE010000001">
    <property type="protein sequence ID" value="MDT7042084.1"/>
    <property type="molecule type" value="Genomic_DNA"/>
</dbReference>
<evidence type="ECO:0000256" key="2">
    <source>
        <dbReference type="ARBA" id="ARBA00022475"/>
    </source>
</evidence>
<keyword evidence="2 7" id="KW-1003">Cell membrane</keyword>
<evidence type="ECO:0000256" key="7">
    <source>
        <dbReference type="HAMAP-Rule" id="MF_01147"/>
    </source>
</evidence>
<organism evidence="8 9">
    <name type="scientific">Candidatus Nitronereus thalassa</name>
    <dbReference type="NCBI Taxonomy" id="3020898"/>
    <lineage>
        <taxon>Bacteria</taxon>
        <taxon>Pseudomonadati</taxon>
        <taxon>Nitrospirota</taxon>
        <taxon>Nitrospiria</taxon>
        <taxon>Nitrospirales</taxon>
        <taxon>Nitrospiraceae</taxon>
        <taxon>Candidatus Nitronereus</taxon>
    </lineage>
</organism>
<feature type="transmembrane region" description="Helical" evidence="7">
    <location>
        <begin position="247"/>
        <end position="266"/>
    </location>
</feature>
<comment type="similarity">
    <text evidence="1 7">Belongs to the Lgt family.</text>
</comment>
<dbReference type="PANTHER" id="PTHR30589:SF0">
    <property type="entry name" value="PHOSPHATIDYLGLYCEROL--PROLIPOPROTEIN DIACYLGLYCERYL TRANSFERASE"/>
    <property type="match status" value="1"/>
</dbReference>
<feature type="binding site" evidence="7">
    <location>
        <position position="150"/>
    </location>
    <ligand>
        <name>a 1,2-diacyl-sn-glycero-3-phospho-(1'-sn-glycerol)</name>
        <dbReference type="ChEBI" id="CHEBI:64716"/>
    </ligand>
</feature>
<dbReference type="InterPro" id="IPR001640">
    <property type="entry name" value="Lgt"/>
</dbReference>
<comment type="pathway">
    <text evidence="7">Protein modification; lipoprotein biosynthesis (diacylglyceryl transfer).</text>
</comment>
<dbReference type="Proteomes" id="UP001250932">
    <property type="component" value="Unassembled WGS sequence"/>
</dbReference>
<keyword evidence="3 7" id="KW-0808">Transferase</keyword>
<protein>
    <recommendedName>
        <fullName evidence="7">Phosphatidylglycerol--prolipoprotein diacylglyceryl transferase</fullName>
        <ecNumber evidence="7">2.5.1.145</ecNumber>
    </recommendedName>
</protein>
<keyword evidence="4 7" id="KW-0812">Transmembrane</keyword>
<evidence type="ECO:0000313" key="9">
    <source>
        <dbReference type="Proteomes" id="UP001250932"/>
    </source>
</evidence>
<evidence type="ECO:0000256" key="5">
    <source>
        <dbReference type="ARBA" id="ARBA00022989"/>
    </source>
</evidence>
<sequence length="274" mass="30662">MLFPFDLFLLAALPFPEIDPVFFSLGPLKFRWYGLMYLLGLSGAYFLIRSRARAKNISLSQEQLYDLIVYAALGVFLGGRIGYTLFYNAAYYVEHPLSILAVWEGGMSFHGGLIGTCIALWIFCRRKGFAPYTIADLAAQAVPIGLGFGRIGNFINGELYGRPTDVDWCMVFPRGGDACRHPSQLYEAGLEGVALFLLLWIIGRRDTPPGTVFWTFICGYGIFRSFVELFREPDAHLGLLLGPLTMGQLLSFPMVLLGLLMILIGYRNRALKTR</sequence>
<gene>
    <name evidence="7 8" type="primary">lgt</name>
    <name evidence="8" type="ORF">PPG34_06940</name>
</gene>
<feature type="transmembrane region" description="Helical" evidence="7">
    <location>
        <begin position="68"/>
        <end position="87"/>
    </location>
</feature>
<dbReference type="NCBIfam" id="TIGR00544">
    <property type="entry name" value="lgt"/>
    <property type="match status" value="1"/>
</dbReference>
<dbReference type="PANTHER" id="PTHR30589">
    <property type="entry name" value="PROLIPOPROTEIN DIACYLGLYCERYL TRANSFERASE"/>
    <property type="match status" value="1"/>
</dbReference>
<evidence type="ECO:0000256" key="1">
    <source>
        <dbReference type="ARBA" id="ARBA00007150"/>
    </source>
</evidence>
<reference evidence="8 9" key="1">
    <citation type="journal article" date="2023" name="ISME J.">
        <title>Cultivation and genomic characterization of novel and ubiquitous marine nitrite-oxidizing bacteria from the Nitrospirales.</title>
        <authorList>
            <person name="Mueller A.J."/>
            <person name="Daebeler A."/>
            <person name="Herbold C.W."/>
            <person name="Kirkegaard R.H."/>
            <person name="Daims H."/>
        </authorList>
    </citation>
    <scope>NUCLEOTIDE SEQUENCE [LARGE SCALE GENOMIC DNA]</scope>
    <source>
        <strain evidence="8 9">EB</strain>
    </source>
</reference>
<dbReference type="EC" id="2.5.1.145" evidence="7"/>
<evidence type="ECO:0000256" key="6">
    <source>
        <dbReference type="ARBA" id="ARBA00023136"/>
    </source>
</evidence>
<proteinExistence type="inferred from homology"/>
<accession>A0ABU3K6U0</accession>
<feature type="transmembrane region" description="Helical" evidence="7">
    <location>
        <begin position="211"/>
        <end position="227"/>
    </location>
</feature>
<dbReference type="GO" id="GO:0008961">
    <property type="term" value="F:phosphatidylglycerol-prolipoprotein diacylglyceryl transferase activity"/>
    <property type="evidence" value="ECO:0007669"/>
    <property type="project" value="UniProtKB-EC"/>
</dbReference>
<dbReference type="HAMAP" id="MF_01147">
    <property type="entry name" value="Lgt"/>
    <property type="match status" value="1"/>
</dbReference>
<comment type="subcellular location">
    <subcellularLocation>
        <location evidence="7">Cell membrane</location>
        <topology evidence="7">Multi-pass membrane protein</topology>
    </subcellularLocation>
</comment>
<evidence type="ECO:0000313" key="8">
    <source>
        <dbReference type="EMBL" id="MDT7042084.1"/>
    </source>
</evidence>
<name>A0ABU3K6U0_9BACT</name>
<comment type="function">
    <text evidence="7">Catalyzes the transfer of the diacylglyceryl group from phosphatidylglycerol to the sulfhydryl group of the N-terminal cysteine of a prolipoprotein, the first step in the formation of mature lipoproteins.</text>
</comment>
<evidence type="ECO:0000256" key="3">
    <source>
        <dbReference type="ARBA" id="ARBA00022679"/>
    </source>
</evidence>
<keyword evidence="6 7" id="KW-0472">Membrane</keyword>
<dbReference type="PROSITE" id="PS01311">
    <property type="entry name" value="LGT"/>
    <property type="match status" value="1"/>
</dbReference>
<comment type="caution">
    <text evidence="8">The sequence shown here is derived from an EMBL/GenBank/DDBJ whole genome shotgun (WGS) entry which is preliminary data.</text>
</comment>
<feature type="transmembrane region" description="Helical" evidence="7">
    <location>
        <begin position="30"/>
        <end position="48"/>
    </location>
</feature>
<evidence type="ECO:0000256" key="4">
    <source>
        <dbReference type="ARBA" id="ARBA00022692"/>
    </source>
</evidence>
<keyword evidence="9" id="KW-1185">Reference proteome</keyword>
<dbReference type="Pfam" id="PF01790">
    <property type="entry name" value="LGT"/>
    <property type="match status" value="1"/>
</dbReference>
<feature type="transmembrane region" description="Helical" evidence="7">
    <location>
        <begin position="107"/>
        <end position="124"/>
    </location>
</feature>
<keyword evidence="5 7" id="KW-1133">Transmembrane helix</keyword>